<evidence type="ECO:0000313" key="3">
    <source>
        <dbReference type="Proteomes" id="UP000823388"/>
    </source>
</evidence>
<evidence type="ECO:0000256" key="1">
    <source>
        <dbReference type="SAM" id="MobiDB-lite"/>
    </source>
</evidence>
<proteinExistence type="predicted"/>
<dbReference type="Proteomes" id="UP000823388">
    <property type="component" value="Chromosome 2N"/>
</dbReference>
<feature type="compositionally biased region" description="Low complexity" evidence="1">
    <location>
        <begin position="62"/>
        <end position="75"/>
    </location>
</feature>
<protein>
    <submittedName>
        <fullName evidence="2">Uncharacterized protein</fullName>
    </submittedName>
</protein>
<accession>A0A8T0VIJ5</accession>
<gene>
    <name evidence="2" type="ORF">PVAP13_2NG258318</name>
</gene>
<feature type="region of interest" description="Disordered" evidence="1">
    <location>
        <begin position="101"/>
        <end position="166"/>
    </location>
</feature>
<name>A0A8T0VIJ5_PANVG</name>
<evidence type="ECO:0000313" key="2">
    <source>
        <dbReference type="EMBL" id="KAG2634415.1"/>
    </source>
</evidence>
<dbReference type="EMBL" id="CM029040">
    <property type="protein sequence ID" value="KAG2634415.1"/>
    <property type="molecule type" value="Genomic_DNA"/>
</dbReference>
<organism evidence="2 3">
    <name type="scientific">Panicum virgatum</name>
    <name type="common">Blackwell switchgrass</name>
    <dbReference type="NCBI Taxonomy" id="38727"/>
    <lineage>
        <taxon>Eukaryota</taxon>
        <taxon>Viridiplantae</taxon>
        <taxon>Streptophyta</taxon>
        <taxon>Embryophyta</taxon>
        <taxon>Tracheophyta</taxon>
        <taxon>Spermatophyta</taxon>
        <taxon>Magnoliopsida</taxon>
        <taxon>Liliopsida</taxon>
        <taxon>Poales</taxon>
        <taxon>Poaceae</taxon>
        <taxon>PACMAD clade</taxon>
        <taxon>Panicoideae</taxon>
        <taxon>Panicodae</taxon>
        <taxon>Paniceae</taxon>
        <taxon>Panicinae</taxon>
        <taxon>Panicum</taxon>
        <taxon>Panicum sect. Hiantes</taxon>
    </lineage>
</organism>
<keyword evidence="3" id="KW-1185">Reference proteome</keyword>
<dbReference type="AlphaFoldDB" id="A0A8T0VIJ5"/>
<feature type="region of interest" description="Disordered" evidence="1">
    <location>
        <begin position="1"/>
        <end position="87"/>
    </location>
</feature>
<reference evidence="2 3" key="1">
    <citation type="submission" date="2020-05" db="EMBL/GenBank/DDBJ databases">
        <title>WGS assembly of Panicum virgatum.</title>
        <authorList>
            <person name="Lovell J.T."/>
            <person name="Jenkins J."/>
            <person name="Shu S."/>
            <person name="Juenger T.E."/>
            <person name="Schmutz J."/>
        </authorList>
    </citation>
    <scope>NUCLEOTIDE SEQUENCE [LARGE SCALE GENOMIC DNA]</scope>
    <source>
        <strain evidence="3">cv. AP13</strain>
    </source>
</reference>
<feature type="compositionally biased region" description="Basic residues" evidence="1">
    <location>
        <begin position="153"/>
        <end position="166"/>
    </location>
</feature>
<feature type="compositionally biased region" description="Basic and acidic residues" evidence="1">
    <location>
        <begin position="115"/>
        <end position="127"/>
    </location>
</feature>
<comment type="caution">
    <text evidence="2">The sequence shown here is derived from an EMBL/GenBank/DDBJ whole genome shotgun (WGS) entry which is preliminary data.</text>
</comment>
<sequence>MRDAPARAALAPGQPSPRSTRRRARRCPVRDTPSRAALAPVARRPHGTQLLEPRPPSPPQHAAGGAARAGRAPARSQLDREETRVWPSGAGANVAVCLGEGEEASQGRRQRLGKARREGGGGVEGRRIARGRRRDRLAGLGGHHAGKVAMRGWRSRKRRTRRYMRD</sequence>